<evidence type="ECO:0000313" key="9">
    <source>
        <dbReference type="Proteomes" id="UP001066276"/>
    </source>
</evidence>
<keyword evidence="5 7" id="KW-0735">Signal-anchor</keyword>
<organism evidence="8 9">
    <name type="scientific">Pleurodeles waltl</name>
    <name type="common">Iberian ribbed newt</name>
    <dbReference type="NCBI Taxonomy" id="8319"/>
    <lineage>
        <taxon>Eukaryota</taxon>
        <taxon>Metazoa</taxon>
        <taxon>Chordata</taxon>
        <taxon>Craniata</taxon>
        <taxon>Vertebrata</taxon>
        <taxon>Euteleostomi</taxon>
        <taxon>Amphibia</taxon>
        <taxon>Batrachia</taxon>
        <taxon>Caudata</taxon>
        <taxon>Salamandroidea</taxon>
        <taxon>Salamandridae</taxon>
        <taxon>Pleurodelinae</taxon>
        <taxon>Pleurodeles</taxon>
    </lineage>
</organism>
<dbReference type="GO" id="GO:0005975">
    <property type="term" value="P:carbohydrate metabolic process"/>
    <property type="evidence" value="ECO:0007669"/>
    <property type="project" value="InterPro"/>
</dbReference>
<comment type="similarity">
    <text evidence="7">Belongs to the glycosyltransferase 11 family.</text>
</comment>
<dbReference type="GO" id="GO:0032580">
    <property type="term" value="C:Golgi cisterna membrane"/>
    <property type="evidence" value="ECO:0007669"/>
    <property type="project" value="UniProtKB-SubCell"/>
</dbReference>
<gene>
    <name evidence="8" type="ORF">NDU88_009863</name>
</gene>
<evidence type="ECO:0000256" key="7">
    <source>
        <dbReference type="RuleBase" id="RU363129"/>
    </source>
</evidence>
<dbReference type="CDD" id="cd11301">
    <property type="entry name" value="Fut1_Fut2_like"/>
    <property type="match status" value="1"/>
</dbReference>
<proteinExistence type="inferred from homology"/>
<evidence type="ECO:0000313" key="8">
    <source>
        <dbReference type="EMBL" id="KAJ1131527.1"/>
    </source>
</evidence>
<keyword evidence="7" id="KW-0333">Golgi apparatus</keyword>
<evidence type="ECO:0000256" key="3">
    <source>
        <dbReference type="ARBA" id="ARBA00022676"/>
    </source>
</evidence>
<dbReference type="GO" id="GO:0008107">
    <property type="term" value="F:galactoside 2-alpha-L-fucosyltransferase activity"/>
    <property type="evidence" value="ECO:0007669"/>
    <property type="project" value="InterPro"/>
</dbReference>
<comment type="caution">
    <text evidence="8">The sequence shown here is derived from an EMBL/GenBank/DDBJ whole genome shotgun (WGS) entry which is preliminary data.</text>
</comment>
<dbReference type="Pfam" id="PF01531">
    <property type="entry name" value="Glyco_transf_11"/>
    <property type="match status" value="1"/>
</dbReference>
<dbReference type="EC" id="2.4.1.-" evidence="7"/>
<keyword evidence="9" id="KW-1185">Reference proteome</keyword>
<evidence type="ECO:0000256" key="5">
    <source>
        <dbReference type="ARBA" id="ARBA00022968"/>
    </source>
</evidence>
<dbReference type="PANTHER" id="PTHR11927:SF9">
    <property type="entry name" value="L-FUCOSYLTRANSFERASE"/>
    <property type="match status" value="1"/>
</dbReference>
<comment type="subcellular location">
    <subcellularLocation>
        <location evidence="1 7">Golgi apparatus</location>
        <location evidence="1 7">Golgi stack membrane</location>
        <topology evidence="1 7">Single-pass type II membrane protein</topology>
    </subcellularLocation>
</comment>
<sequence>MGEYATLYALAKLHGKRAWIVPDMVRMLGPIFKINLPHLSVTEEKHIPWKNIWVQDWMSERYEHIEGKYIMFTGCPNSWTFYHHIRDEIRREFTFHDSINKEVNEYLEELRGSQKNVTYVGVHVRRGDYVVVMQRDRKGVVADKGYMDKAMAYFRSKYQKTIFVVASNDMKWCKVNIDASKGDVYFSGDGNEAQPKRDFAILAHCNHTIMTIGTFGYWTAYLAGGETVYLTNFTLPDSPYLELFRYEASFLPEWIGIPADLSPLISLNK</sequence>
<dbReference type="AlphaFoldDB" id="A0AAV7PW60"/>
<name>A0AAV7PW60_PLEWA</name>
<comment type="pathway">
    <text evidence="2 7">Protein modification; protein glycosylation.</text>
</comment>
<keyword evidence="7" id="KW-0325">Glycoprotein</keyword>
<accession>A0AAV7PW60</accession>
<reference evidence="8" key="1">
    <citation type="journal article" date="2022" name="bioRxiv">
        <title>Sequencing and chromosome-scale assembly of the giantPleurodeles waltlgenome.</title>
        <authorList>
            <person name="Brown T."/>
            <person name="Elewa A."/>
            <person name="Iarovenko S."/>
            <person name="Subramanian E."/>
            <person name="Araus A.J."/>
            <person name="Petzold A."/>
            <person name="Susuki M."/>
            <person name="Suzuki K.-i.T."/>
            <person name="Hayashi T."/>
            <person name="Toyoda A."/>
            <person name="Oliveira C."/>
            <person name="Osipova E."/>
            <person name="Leigh N.D."/>
            <person name="Simon A."/>
            <person name="Yun M.H."/>
        </authorList>
    </citation>
    <scope>NUCLEOTIDE SEQUENCE</scope>
    <source>
        <strain evidence="8">20211129_DDA</strain>
        <tissue evidence="8">Liver</tissue>
    </source>
</reference>
<keyword evidence="3 7" id="KW-0328">Glycosyltransferase</keyword>
<evidence type="ECO:0000256" key="2">
    <source>
        <dbReference type="ARBA" id="ARBA00004922"/>
    </source>
</evidence>
<comment type="catalytic activity">
    <reaction evidence="6">
        <text>a ganglioside GM1 + GDP-beta-L-fucose = a ganglioside Fuc-GM1 + GDP + H(+)</text>
        <dbReference type="Rhea" id="RHEA:48292"/>
        <dbReference type="ChEBI" id="CHEBI:15378"/>
        <dbReference type="ChEBI" id="CHEBI:57273"/>
        <dbReference type="ChEBI" id="CHEBI:58189"/>
        <dbReference type="ChEBI" id="CHEBI:82639"/>
        <dbReference type="ChEBI" id="CHEBI:90189"/>
    </reaction>
    <physiologicalReaction direction="left-to-right" evidence="6">
        <dbReference type="Rhea" id="RHEA:48293"/>
    </physiologicalReaction>
</comment>
<dbReference type="InterPro" id="IPR002516">
    <property type="entry name" value="Glyco_trans_11"/>
</dbReference>
<evidence type="ECO:0000256" key="4">
    <source>
        <dbReference type="ARBA" id="ARBA00022679"/>
    </source>
</evidence>
<keyword evidence="5 7" id="KW-0812">Transmembrane</keyword>
<dbReference type="PANTHER" id="PTHR11927">
    <property type="entry name" value="GALACTOSIDE 2-L-FUCOSYLTRANSFERASE"/>
    <property type="match status" value="1"/>
</dbReference>
<evidence type="ECO:0000256" key="6">
    <source>
        <dbReference type="ARBA" id="ARBA00043729"/>
    </source>
</evidence>
<dbReference type="EMBL" id="JANPWB010000011">
    <property type="protein sequence ID" value="KAJ1131527.1"/>
    <property type="molecule type" value="Genomic_DNA"/>
</dbReference>
<evidence type="ECO:0000256" key="1">
    <source>
        <dbReference type="ARBA" id="ARBA00004447"/>
    </source>
</evidence>
<keyword evidence="4 7" id="KW-0808">Transferase</keyword>
<dbReference type="Proteomes" id="UP001066276">
    <property type="component" value="Chromosome 7"/>
</dbReference>
<protein>
    <recommendedName>
        <fullName evidence="7">L-Fucosyltransferase</fullName>
        <ecNumber evidence="7">2.4.1.-</ecNumber>
    </recommendedName>
</protein>